<dbReference type="AlphaFoldDB" id="A0AAQ4CS92"/>
<evidence type="ECO:0000313" key="2">
    <source>
        <dbReference type="EMBL" id="BDB98673.1"/>
    </source>
</evidence>
<keyword evidence="1" id="KW-0472">Membrane</keyword>
<feature type="transmembrane region" description="Helical" evidence="1">
    <location>
        <begin position="313"/>
        <end position="334"/>
    </location>
</feature>
<feature type="transmembrane region" description="Helical" evidence="1">
    <location>
        <begin position="271"/>
        <end position="293"/>
    </location>
</feature>
<sequence length="353" mass="39050">MNPYILFFFIPLAWFVTVFILEAGSAVMIPICRYDKYRARMRLILGSLWAIIATSLVYLVVSLNGIFAPIMFATGEALYGLLLVLVIILAFHHYLIASGEGADTLGKYNTSKKLFTLAVPFVLIVAFIGNTIFTSVFSGYGIGLKLPLSTVASVLEKNELSVILHSNPSLQIFYPNYFSMIFNPFNWVFFIGIVMYVVYFTITFYGIKERFLLGALALTLSNILILVSTRLWLPTVFNSAVGNAGFWIYIIILYVLLYLSSFRNVPFKEALTIFFTFLGSIMFGVFTQGNVLVDSIPPSGIPASLLLTNPTSLEVGAVILGLAALLVLGGITAISYKLFYKKGVEVIASKKNQ</sequence>
<keyword evidence="3" id="KW-1185">Reference proteome</keyword>
<dbReference type="KEGG" id="scas:SACC_16900"/>
<gene>
    <name evidence="2" type="ORF">SACC_16900</name>
</gene>
<reference evidence="2 3" key="1">
    <citation type="journal article" date="2022" name="Microbiol. Resour. Announc.">
        <title>Complete Genome Sequence of the Hyperthermophilic and Acidophilic Archaeon Saccharolobus caldissimus Strain HS-3T.</title>
        <authorList>
            <person name="Sakai H.D."/>
            <person name="Kurosawa N."/>
        </authorList>
    </citation>
    <scope>NUCLEOTIDE SEQUENCE [LARGE SCALE GENOMIC DNA]</scope>
    <source>
        <strain evidence="2 3">JCM32116</strain>
    </source>
</reference>
<dbReference type="Proteomes" id="UP001319921">
    <property type="component" value="Chromosome"/>
</dbReference>
<protein>
    <submittedName>
        <fullName evidence="2">Uncharacterized protein</fullName>
    </submittedName>
</protein>
<feature type="transmembrane region" description="Helical" evidence="1">
    <location>
        <begin position="117"/>
        <end position="140"/>
    </location>
</feature>
<keyword evidence="1" id="KW-0812">Transmembrane</keyword>
<proteinExistence type="predicted"/>
<feature type="transmembrane region" description="Helical" evidence="1">
    <location>
        <begin position="239"/>
        <end position="259"/>
    </location>
</feature>
<dbReference type="GeneID" id="68866424"/>
<dbReference type="EMBL" id="AP025226">
    <property type="protein sequence ID" value="BDB98673.1"/>
    <property type="molecule type" value="Genomic_DNA"/>
</dbReference>
<name>A0AAQ4CS92_9CREN</name>
<feature type="transmembrane region" description="Helical" evidence="1">
    <location>
        <begin position="6"/>
        <end position="31"/>
    </location>
</feature>
<evidence type="ECO:0000256" key="1">
    <source>
        <dbReference type="SAM" id="Phobius"/>
    </source>
</evidence>
<accession>A0AAQ4CS92</accession>
<evidence type="ECO:0000313" key="3">
    <source>
        <dbReference type="Proteomes" id="UP001319921"/>
    </source>
</evidence>
<organism evidence="2 3">
    <name type="scientific">Saccharolobus caldissimus</name>
    <dbReference type="NCBI Taxonomy" id="1702097"/>
    <lineage>
        <taxon>Archaea</taxon>
        <taxon>Thermoproteota</taxon>
        <taxon>Thermoprotei</taxon>
        <taxon>Sulfolobales</taxon>
        <taxon>Sulfolobaceae</taxon>
        <taxon>Saccharolobus</taxon>
    </lineage>
</organism>
<feature type="transmembrane region" description="Helical" evidence="1">
    <location>
        <begin position="212"/>
        <end position="233"/>
    </location>
</feature>
<feature type="transmembrane region" description="Helical" evidence="1">
    <location>
        <begin position="185"/>
        <end position="205"/>
    </location>
</feature>
<dbReference type="RefSeq" id="WP_229569056.1">
    <property type="nucleotide sequence ID" value="NZ_AP025226.1"/>
</dbReference>
<feature type="transmembrane region" description="Helical" evidence="1">
    <location>
        <begin position="77"/>
        <end position="96"/>
    </location>
</feature>
<keyword evidence="1" id="KW-1133">Transmembrane helix</keyword>
<feature type="transmembrane region" description="Helical" evidence="1">
    <location>
        <begin position="43"/>
        <end position="71"/>
    </location>
</feature>